<dbReference type="Proteomes" id="UP000238157">
    <property type="component" value="Unassembled WGS sequence"/>
</dbReference>
<reference evidence="3 4" key="1">
    <citation type="submission" date="2018-03" db="EMBL/GenBank/DDBJ databases">
        <title>Genomic Encyclopedia of Archaeal and Bacterial Type Strains, Phase II (KMG-II): from individual species to whole genera.</title>
        <authorList>
            <person name="Goeker M."/>
        </authorList>
    </citation>
    <scope>NUCLEOTIDE SEQUENCE [LARGE SCALE GENOMIC DNA]</scope>
    <source>
        <strain evidence="3 4">DSM 27929</strain>
    </source>
</reference>
<dbReference type="InterPro" id="IPR015421">
    <property type="entry name" value="PyrdxlP-dep_Trfase_major"/>
</dbReference>
<organism evidence="3 4">
    <name type="scientific">Mongoliibacter ruber</name>
    <dbReference type="NCBI Taxonomy" id="1750599"/>
    <lineage>
        <taxon>Bacteria</taxon>
        <taxon>Pseudomonadati</taxon>
        <taxon>Bacteroidota</taxon>
        <taxon>Cytophagia</taxon>
        <taxon>Cytophagales</taxon>
        <taxon>Cyclobacteriaceae</taxon>
        <taxon>Mongoliibacter</taxon>
    </lineage>
</organism>
<dbReference type="PANTHER" id="PTHR43586:SF15">
    <property type="entry name" value="BLR3095 PROTEIN"/>
    <property type="match status" value="1"/>
</dbReference>
<dbReference type="InterPro" id="IPR015424">
    <property type="entry name" value="PyrdxlP-dep_Trfase"/>
</dbReference>
<dbReference type="GO" id="GO:0016829">
    <property type="term" value="F:lyase activity"/>
    <property type="evidence" value="ECO:0007669"/>
    <property type="project" value="UniProtKB-KW"/>
</dbReference>
<keyword evidence="4" id="KW-1185">Reference proteome</keyword>
<keyword evidence="3" id="KW-0456">Lyase</keyword>
<accession>A0A2T0WBI3</accession>
<dbReference type="RefSeq" id="WP_245917431.1">
    <property type="nucleotide sequence ID" value="NZ_PVTR01000023.1"/>
</dbReference>
<dbReference type="Gene3D" id="3.90.1150.10">
    <property type="entry name" value="Aspartate Aminotransferase, domain 1"/>
    <property type="match status" value="1"/>
</dbReference>
<dbReference type="SUPFAM" id="SSF53383">
    <property type="entry name" value="PLP-dependent transferases"/>
    <property type="match status" value="1"/>
</dbReference>
<dbReference type="InterPro" id="IPR000192">
    <property type="entry name" value="Aminotrans_V_dom"/>
</dbReference>
<name>A0A2T0WBI3_9BACT</name>
<dbReference type="Gene3D" id="3.40.640.10">
    <property type="entry name" value="Type I PLP-dependent aspartate aminotransferase-like (Major domain)"/>
    <property type="match status" value="1"/>
</dbReference>
<comment type="caution">
    <text evidence="3">The sequence shown here is derived from an EMBL/GenBank/DDBJ whole genome shotgun (WGS) entry which is preliminary data.</text>
</comment>
<feature type="domain" description="Aminotransferase class V" evidence="2">
    <location>
        <begin position="55"/>
        <end position="375"/>
    </location>
</feature>
<dbReference type="PANTHER" id="PTHR43586">
    <property type="entry name" value="CYSTEINE DESULFURASE"/>
    <property type="match status" value="1"/>
</dbReference>
<gene>
    <name evidence="3" type="ORF">CLW00_12318</name>
</gene>
<keyword evidence="1" id="KW-0663">Pyridoxal phosphate</keyword>
<evidence type="ECO:0000313" key="4">
    <source>
        <dbReference type="Proteomes" id="UP000238157"/>
    </source>
</evidence>
<protein>
    <submittedName>
        <fullName evidence="3">Selenocysteine lyase/cysteine desulfurase</fullName>
    </submittedName>
</protein>
<dbReference type="AlphaFoldDB" id="A0A2T0WBI3"/>
<dbReference type="Pfam" id="PF00266">
    <property type="entry name" value="Aminotran_5"/>
    <property type="match status" value="1"/>
</dbReference>
<evidence type="ECO:0000313" key="3">
    <source>
        <dbReference type="EMBL" id="PRY84080.1"/>
    </source>
</evidence>
<dbReference type="InterPro" id="IPR015422">
    <property type="entry name" value="PyrdxlP-dep_Trfase_small"/>
</dbReference>
<evidence type="ECO:0000256" key="1">
    <source>
        <dbReference type="ARBA" id="ARBA00022898"/>
    </source>
</evidence>
<sequence length="384" mass="42945">MSSPYKSLFSLPEDIHYLNCAYMAPQLKSVEQVGIEALQKKNNPTQIKPIHFFEQAAVLREQFGTLVNASAEQCAIIPSASYGLMNAVNNLPLNNGNEALVVGEEFPSGYFSIERWCKANGKNLKVLSRPEELDGVGEKWNQTILDSIDSNTAVVLMSTVHWTDGTKFMLEAIGEKCRQHNAYLILDGTQSVGALPIDVMACYADALVCSGYKWLLGPYSIGMAYYSEKFNQGIPLEESWMNRSNAQEFSSLTNYADAYSPGAGRYNMGEFSNFNLVPMLSESIRHILEWRVDTIENHNRELAAPLFPFLHEKGFAVGEEAYRCAHLFGIQLPNHIKKEKLLANLESNRVFVSVRGEAIRISLHLFNTADDIQALMDVLDQPSK</sequence>
<evidence type="ECO:0000259" key="2">
    <source>
        <dbReference type="Pfam" id="PF00266"/>
    </source>
</evidence>
<dbReference type="EMBL" id="PVTR01000023">
    <property type="protein sequence ID" value="PRY84080.1"/>
    <property type="molecule type" value="Genomic_DNA"/>
</dbReference>
<proteinExistence type="predicted"/>